<dbReference type="InterPro" id="IPR007527">
    <property type="entry name" value="Znf_SWIM"/>
</dbReference>
<organism evidence="6 7">
    <name type="scientific">Cucumis melo var. makuwa</name>
    <name type="common">Oriental melon</name>
    <dbReference type="NCBI Taxonomy" id="1194695"/>
    <lineage>
        <taxon>Eukaryota</taxon>
        <taxon>Viridiplantae</taxon>
        <taxon>Streptophyta</taxon>
        <taxon>Embryophyta</taxon>
        <taxon>Tracheophyta</taxon>
        <taxon>Spermatophyta</taxon>
        <taxon>Magnoliopsida</taxon>
        <taxon>eudicotyledons</taxon>
        <taxon>Gunneridae</taxon>
        <taxon>Pentapetalae</taxon>
        <taxon>rosids</taxon>
        <taxon>fabids</taxon>
        <taxon>Cucurbitales</taxon>
        <taxon>Cucurbitaceae</taxon>
        <taxon>Benincaseae</taxon>
        <taxon>Cucumis</taxon>
    </lineage>
</organism>
<dbReference type="PANTHER" id="PTHR31973:SF113">
    <property type="entry name" value="PROTEIN FAR1-RELATED SEQUENCE 5-LIKE"/>
    <property type="match status" value="1"/>
</dbReference>
<keyword evidence="3" id="KW-0862">Zinc</keyword>
<dbReference type="STRING" id="1194695.A0A5A7V6N4"/>
<evidence type="ECO:0000256" key="3">
    <source>
        <dbReference type="ARBA" id="ARBA00022833"/>
    </source>
</evidence>
<feature type="domain" description="SWIM-type" evidence="5">
    <location>
        <begin position="522"/>
        <end position="554"/>
    </location>
</feature>
<evidence type="ECO:0000259" key="5">
    <source>
        <dbReference type="PROSITE" id="PS50966"/>
    </source>
</evidence>
<dbReference type="Proteomes" id="UP000321393">
    <property type="component" value="Unassembled WGS sequence"/>
</dbReference>
<dbReference type="SMART" id="SM00575">
    <property type="entry name" value="ZnF_PMZ"/>
    <property type="match status" value="1"/>
</dbReference>
<dbReference type="EMBL" id="SSTE01004244">
    <property type="protein sequence ID" value="KAA0062637.1"/>
    <property type="molecule type" value="Genomic_DNA"/>
</dbReference>
<keyword evidence="1" id="KW-0479">Metal-binding</keyword>
<evidence type="ECO:0000256" key="2">
    <source>
        <dbReference type="ARBA" id="ARBA00022771"/>
    </source>
</evidence>
<dbReference type="OrthoDB" id="1302661at2759"/>
<evidence type="ECO:0000256" key="1">
    <source>
        <dbReference type="ARBA" id="ARBA00022723"/>
    </source>
</evidence>
<accession>A0A5A7V6N4</accession>
<keyword evidence="2 4" id="KW-0863">Zinc-finger</keyword>
<dbReference type="GO" id="GO:0008270">
    <property type="term" value="F:zinc ion binding"/>
    <property type="evidence" value="ECO:0007669"/>
    <property type="project" value="UniProtKB-KW"/>
</dbReference>
<dbReference type="PANTHER" id="PTHR31973">
    <property type="entry name" value="POLYPROTEIN, PUTATIVE-RELATED"/>
    <property type="match status" value="1"/>
</dbReference>
<dbReference type="AlphaFoldDB" id="A0A5A7V6N4"/>
<protein>
    <recommendedName>
        <fullName evidence="5">SWIM-type domain-containing protein</fullName>
    </recommendedName>
</protein>
<dbReference type="InterPro" id="IPR018289">
    <property type="entry name" value="MULE_transposase_dom"/>
</dbReference>
<evidence type="ECO:0000313" key="7">
    <source>
        <dbReference type="Proteomes" id="UP000321393"/>
    </source>
</evidence>
<evidence type="ECO:0000256" key="4">
    <source>
        <dbReference type="PROSITE-ProRule" id="PRU00325"/>
    </source>
</evidence>
<gene>
    <name evidence="6" type="ORF">E6C27_scaffold79G001490</name>
</gene>
<reference evidence="6 7" key="1">
    <citation type="submission" date="2019-08" db="EMBL/GenBank/DDBJ databases">
        <title>Draft genome sequences of two oriental melons (Cucumis melo L. var makuwa).</title>
        <authorList>
            <person name="Kwon S.-Y."/>
        </authorList>
    </citation>
    <scope>NUCLEOTIDE SEQUENCE [LARGE SCALE GENOMIC DNA]</scope>
    <source>
        <strain evidence="7">cv. SW 3</strain>
        <tissue evidence="6">Leaf</tissue>
    </source>
</reference>
<dbReference type="InterPro" id="IPR006564">
    <property type="entry name" value="Znf_PMZ"/>
</dbReference>
<proteinExistence type="predicted"/>
<dbReference type="Pfam" id="PF04434">
    <property type="entry name" value="SWIM"/>
    <property type="match status" value="1"/>
</dbReference>
<name>A0A5A7V6N4_CUCMM</name>
<comment type="caution">
    <text evidence="6">The sequence shown here is derived from an EMBL/GenBank/DDBJ whole genome shotgun (WGS) entry which is preliminary data.</text>
</comment>
<evidence type="ECO:0000313" key="6">
    <source>
        <dbReference type="EMBL" id="KAA0062637.1"/>
    </source>
</evidence>
<dbReference type="PROSITE" id="PS50966">
    <property type="entry name" value="ZF_SWIM"/>
    <property type="match status" value="1"/>
</dbReference>
<dbReference type="Pfam" id="PF10551">
    <property type="entry name" value="MULE"/>
    <property type="match status" value="1"/>
</dbReference>
<sequence length="643" mass="73758">MVKLAVIVFHSGQWDEQQSYVDYKTNCVLVDEVISSFDSFVNLIRTEIQVESCIELSVLLPIGSNGVQHVLKIVENKDVTWFLTLVKDQSTQYPLVAHSVNTVLDASVGSSCSSSIVEVDLGDELVIFRDVDITNSKDGLTFKEKDLFCSKEILLKSFRFIAVKSNFEFKTLRSNSRSIELRCNEDGCLWFVRASRYKRSESWMIRKYVSDDSCSMIVHSSHKQASLEFVSHCMIDYLRYSYSHSTPKDIIHHMRMNYGVSVSYYKAWRAKESVMKLKGDADDSYALIPKFFSKLKEINPGSFTAYEIDPNGHFKYCFMAIASSIEGWRYCRPNIAVDGTFLKCKYGGTLLTATTMDGNSKIFPLAFSIVDSENDASWKWFFEQLKLSFGSRGIDDFELYMRWMESIYPSIRGYLLKVGFERWSCAYSRKRRYQIMTTNICESLNSKLKIDRDLPVASLLEAIREFLQRWFYERRKAASCLKSVLSSWAEGLIRKLVDESRSFIVNPVSEVEFQVVDGGKNFLVKLNCNSCSCLFWDLEEISCAHALIVIRSLNLNPYAFVSQYYYATVLCATYGGLVRSIGNHTDWSVVEVNDNILPPIFRRPTGRPRKRRIPSIGEVSKSSKCSRCKRAGHNIRTCTFEPI</sequence>